<protein>
    <recommendedName>
        <fullName evidence="2">Set1/Ash2 histone methyltransferase complex subunit ASH2-like winged-helix domain-containing protein</fullName>
    </recommendedName>
</protein>
<evidence type="ECO:0000259" key="2">
    <source>
        <dbReference type="Pfam" id="PF21198"/>
    </source>
</evidence>
<organism evidence="3 4">
    <name type="scientific">Ancylostoma duodenale</name>
    <dbReference type="NCBI Taxonomy" id="51022"/>
    <lineage>
        <taxon>Eukaryota</taxon>
        <taxon>Metazoa</taxon>
        <taxon>Ecdysozoa</taxon>
        <taxon>Nematoda</taxon>
        <taxon>Chromadorea</taxon>
        <taxon>Rhabditida</taxon>
        <taxon>Rhabditina</taxon>
        <taxon>Rhabditomorpha</taxon>
        <taxon>Strongyloidea</taxon>
        <taxon>Ancylostomatidae</taxon>
        <taxon>Ancylostomatinae</taxon>
        <taxon>Ancylostoma</taxon>
    </lineage>
</organism>
<evidence type="ECO:0000313" key="4">
    <source>
        <dbReference type="Proteomes" id="UP000054047"/>
    </source>
</evidence>
<evidence type="ECO:0000313" key="3">
    <source>
        <dbReference type="EMBL" id="KIH48809.1"/>
    </source>
</evidence>
<dbReference type="OrthoDB" id="515692at2759"/>
<feature type="domain" description="Set1/Ash2 histone methyltransferase complex subunit ASH2-like winged-helix" evidence="2">
    <location>
        <begin position="8"/>
        <end position="108"/>
    </location>
</feature>
<accession>A0A0C2FQ30</accession>
<evidence type="ECO:0000256" key="1">
    <source>
        <dbReference type="SAM" id="MobiDB-lite"/>
    </source>
</evidence>
<feature type="compositionally biased region" description="Polar residues" evidence="1">
    <location>
        <begin position="116"/>
        <end position="132"/>
    </location>
</feature>
<dbReference type="EMBL" id="KN756803">
    <property type="protein sequence ID" value="KIH48809.1"/>
    <property type="molecule type" value="Genomic_DNA"/>
</dbReference>
<dbReference type="Gene3D" id="3.90.980.20">
    <property type="match status" value="1"/>
</dbReference>
<gene>
    <name evidence="3" type="ORF">ANCDUO_21118</name>
</gene>
<dbReference type="Proteomes" id="UP000054047">
    <property type="component" value="Unassembled WGS sequence"/>
</dbReference>
<feature type="region of interest" description="Disordered" evidence="1">
    <location>
        <begin position="116"/>
        <end position="173"/>
    </location>
</feature>
<proteinExistence type="predicted"/>
<name>A0A0C2FQ30_9BILA</name>
<keyword evidence="4" id="KW-1185">Reference proteome</keyword>
<reference evidence="3 4" key="1">
    <citation type="submission" date="2013-12" db="EMBL/GenBank/DDBJ databases">
        <title>Draft genome of the parsitic nematode Ancylostoma duodenale.</title>
        <authorList>
            <person name="Mitreva M."/>
        </authorList>
    </citation>
    <scope>NUCLEOTIDE SEQUENCE [LARGE SCALE GENOMIC DNA]</scope>
    <source>
        <strain evidence="3 4">Zhejiang</strain>
    </source>
</reference>
<dbReference type="Pfam" id="PF21198">
    <property type="entry name" value="ASH2L-like_WH"/>
    <property type="match status" value="1"/>
</dbReference>
<dbReference type="AlphaFoldDB" id="A0A0C2FQ30"/>
<dbReference type="InterPro" id="IPR053835">
    <property type="entry name" value="ASH2L-like_WH"/>
</dbReference>
<sequence length="173" mass="19177">METWVAKQANFSHMCVTVLANLTAEKLKQDGFQKTGEHVYFNLQETIIPYFDANWENLTSMPRRVKNTWHTTLQKTLIKDTELFKVNPEDENSFALMETNLADIGPVNEFVKQIGKKSNSGEKNNLASTLVGAQQGMGRSSGADSDVDGGPKTRGASKRRNVDSIGTGKKPKL</sequence>